<accession>A0A0M3K4H7</accession>
<feature type="region of interest" description="Disordered" evidence="1">
    <location>
        <begin position="1170"/>
        <end position="1190"/>
    </location>
</feature>
<feature type="region of interest" description="Disordered" evidence="1">
    <location>
        <begin position="1111"/>
        <end position="1138"/>
    </location>
</feature>
<dbReference type="WBParaSite" id="ASIM_0001586801-mRNA-1">
    <property type="protein sequence ID" value="ASIM_0001586801-mRNA-1"/>
    <property type="gene ID" value="ASIM_0001586801"/>
</dbReference>
<dbReference type="EMBL" id="UYRR01032220">
    <property type="protein sequence ID" value="VDK54683.1"/>
    <property type="molecule type" value="Genomic_DNA"/>
</dbReference>
<protein>
    <submittedName>
        <fullName evidence="5">GLTSCR1 domain-containing protein</fullName>
    </submittedName>
</protein>
<feature type="compositionally biased region" description="Polar residues" evidence="1">
    <location>
        <begin position="439"/>
        <end position="452"/>
    </location>
</feature>
<keyword evidence="4" id="KW-1185">Reference proteome</keyword>
<feature type="compositionally biased region" description="Gly residues" evidence="1">
    <location>
        <begin position="1276"/>
        <end position="1287"/>
    </location>
</feature>
<feature type="compositionally biased region" description="Polar residues" evidence="1">
    <location>
        <begin position="636"/>
        <end position="646"/>
    </location>
</feature>
<dbReference type="Proteomes" id="UP000267096">
    <property type="component" value="Unassembled WGS sequence"/>
</dbReference>
<feature type="region of interest" description="Disordered" evidence="1">
    <location>
        <begin position="1241"/>
        <end position="1260"/>
    </location>
</feature>
<feature type="compositionally biased region" description="Basic and acidic residues" evidence="1">
    <location>
        <begin position="602"/>
        <end position="635"/>
    </location>
</feature>
<feature type="domain" description="GLTSCR protein conserved" evidence="2">
    <location>
        <begin position="124"/>
        <end position="222"/>
    </location>
</feature>
<evidence type="ECO:0000259" key="2">
    <source>
        <dbReference type="Pfam" id="PF15249"/>
    </source>
</evidence>
<feature type="region of interest" description="Disordered" evidence="1">
    <location>
        <begin position="1505"/>
        <end position="1571"/>
    </location>
</feature>
<feature type="compositionally biased region" description="Basic and acidic residues" evidence="1">
    <location>
        <begin position="1172"/>
        <end position="1190"/>
    </location>
</feature>
<feature type="compositionally biased region" description="Low complexity" evidence="1">
    <location>
        <begin position="784"/>
        <end position="814"/>
    </location>
</feature>
<reference evidence="5" key="1">
    <citation type="submission" date="2017-02" db="UniProtKB">
        <authorList>
            <consortium name="WormBaseParasite"/>
        </authorList>
    </citation>
    <scope>IDENTIFICATION</scope>
</reference>
<feature type="region of interest" description="Disordered" evidence="1">
    <location>
        <begin position="1"/>
        <end position="24"/>
    </location>
</feature>
<feature type="compositionally biased region" description="Polar residues" evidence="1">
    <location>
        <begin position="884"/>
        <end position="905"/>
    </location>
</feature>
<feature type="region of interest" description="Disordered" evidence="1">
    <location>
        <begin position="1024"/>
        <end position="1063"/>
    </location>
</feature>
<feature type="compositionally biased region" description="Low complexity" evidence="1">
    <location>
        <begin position="557"/>
        <end position="578"/>
    </location>
</feature>
<feature type="compositionally biased region" description="Low complexity" evidence="1">
    <location>
        <begin position="762"/>
        <end position="773"/>
    </location>
</feature>
<feature type="region of interest" description="Disordered" evidence="1">
    <location>
        <begin position="707"/>
        <end position="939"/>
    </location>
</feature>
<feature type="compositionally biased region" description="Low complexity" evidence="1">
    <location>
        <begin position="1505"/>
        <end position="1537"/>
    </location>
</feature>
<evidence type="ECO:0000313" key="3">
    <source>
        <dbReference type="EMBL" id="VDK54683.1"/>
    </source>
</evidence>
<feature type="compositionally biased region" description="Low complexity" evidence="1">
    <location>
        <begin position="518"/>
        <end position="545"/>
    </location>
</feature>
<reference evidence="3 4" key="2">
    <citation type="submission" date="2018-11" db="EMBL/GenBank/DDBJ databases">
        <authorList>
            <consortium name="Pathogen Informatics"/>
        </authorList>
    </citation>
    <scope>NUCLEOTIDE SEQUENCE [LARGE SCALE GENOMIC DNA]</scope>
</reference>
<feature type="compositionally biased region" description="Polar residues" evidence="1">
    <location>
        <begin position="1561"/>
        <end position="1571"/>
    </location>
</feature>
<feature type="compositionally biased region" description="Basic residues" evidence="1">
    <location>
        <begin position="1030"/>
        <end position="1056"/>
    </location>
</feature>
<evidence type="ECO:0000256" key="1">
    <source>
        <dbReference type="SAM" id="MobiDB-lite"/>
    </source>
</evidence>
<dbReference type="OrthoDB" id="2556847at2759"/>
<feature type="compositionally biased region" description="Polar residues" evidence="1">
    <location>
        <begin position="546"/>
        <end position="555"/>
    </location>
</feature>
<evidence type="ECO:0000313" key="4">
    <source>
        <dbReference type="Proteomes" id="UP000267096"/>
    </source>
</evidence>
<feature type="compositionally biased region" description="Low complexity" evidence="1">
    <location>
        <begin position="1123"/>
        <end position="1135"/>
    </location>
</feature>
<gene>
    <name evidence="3" type="ORF">ASIM_LOCUS15275</name>
</gene>
<feature type="region of interest" description="Disordered" evidence="1">
    <location>
        <begin position="298"/>
        <end position="367"/>
    </location>
</feature>
<feature type="region of interest" description="Disordered" evidence="1">
    <location>
        <begin position="74"/>
        <end position="106"/>
    </location>
</feature>
<feature type="compositionally biased region" description="Polar residues" evidence="1">
    <location>
        <begin position="490"/>
        <end position="504"/>
    </location>
</feature>
<evidence type="ECO:0000313" key="5">
    <source>
        <dbReference type="WBParaSite" id="ASIM_0001586801-mRNA-1"/>
    </source>
</evidence>
<feature type="compositionally biased region" description="Polar residues" evidence="1">
    <location>
        <begin position="815"/>
        <end position="824"/>
    </location>
</feature>
<feature type="compositionally biased region" description="Low complexity" evidence="1">
    <location>
        <begin position="322"/>
        <end position="343"/>
    </location>
</feature>
<feature type="compositionally biased region" description="Polar residues" evidence="1">
    <location>
        <begin position="849"/>
        <end position="858"/>
    </location>
</feature>
<feature type="compositionally biased region" description="Low complexity" evidence="1">
    <location>
        <begin position="585"/>
        <end position="596"/>
    </location>
</feature>
<feature type="compositionally biased region" description="Low complexity" evidence="1">
    <location>
        <begin position="717"/>
        <end position="730"/>
    </location>
</feature>
<feature type="region of interest" description="Disordered" evidence="1">
    <location>
        <begin position="1272"/>
        <end position="1299"/>
    </location>
</feature>
<proteinExistence type="predicted"/>
<feature type="region of interest" description="Disordered" evidence="1">
    <location>
        <begin position="433"/>
        <end position="646"/>
    </location>
</feature>
<feature type="compositionally biased region" description="Polar residues" evidence="1">
    <location>
        <begin position="731"/>
        <end position="742"/>
    </location>
</feature>
<feature type="compositionally biased region" description="Polar residues" evidence="1">
    <location>
        <begin position="1"/>
        <end position="17"/>
    </location>
</feature>
<feature type="compositionally biased region" description="Low complexity" evidence="1">
    <location>
        <begin position="906"/>
        <end position="917"/>
    </location>
</feature>
<dbReference type="Pfam" id="PF15249">
    <property type="entry name" value="GLTSCR1"/>
    <property type="match status" value="1"/>
</dbReference>
<dbReference type="InterPro" id="IPR015671">
    <property type="entry name" value="GSCR1_dom"/>
</dbReference>
<name>A0A0M3K4H7_ANISI</name>
<feature type="compositionally biased region" description="Acidic residues" evidence="1">
    <location>
        <begin position="344"/>
        <end position="355"/>
    </location>
</feature>
<sequence length="1571" mass="171053">MSTQNSTTNNRQSHQNTSSASSLSSVAETIQAVIMNNIRPSNSAESIVPSPSTVAAVPSTASASAGAAITTTTASSTTMTTSTPSTPLFSPPRLPTSSQVASTVNEKRQRRANRLHDYFENANKLVENADTTTPFDNLADALKRLLPFSVYNEPQLSEAILDQFDEDYLRHVVRLSERKNQVEQRLRNIVYNEAMRIVDPIEECLLLSMESEYEKRKLNDERVEVANDSASFVANSDICKHMNEEQWLAAKQKFEALKKPDHILHTTSTTAASASSPFAKQHIHFDYHPFNETEILSKCMSPWPDSDSEQRPDRRPPPSPAPSTSSSSTSSSTLSSSETSTSESENEDEEMDDNETLNSEDSKKRRSAVTVIKKEIDLKLTKQSIKVEIDDDTVHPLNPSICSQQQKEQLSVESGGIKESDCNVVVPQPNDGRECLVESSPSPELTTQSSIASPKKSKHLPCSSVCSSTAPTSRTTTNLDDTRRLRTAIISATSQPSVVPQTKSPAVCGGESRSGNAPSTSTSSRRNSPRLSASRRNSESCPSSSDTAISLSSPKRASLPVSSPSAASTTSSSSVGSVFGKRLPAAAQKSGSGAKAVVNSEKMADRESSTMSADRNDKQKKEIASADGSCHERESTSVNARSQNSRPFRKRRFVAAALTTSVNSSGDDQNGLFSERLTETLLSCENVGENTDNIDNDQQQQQIEISSFKNNDDMVVKSLPPSKSPCTKSSTHANSLSDDNLSQQHQQHHEPPLLARKRQFHSNYSVSSPLSLSEPQQITPKQEVSVSNAIQSPSSSSLSSSSVTVSLTQTQNTQAPSTEEANSHSSTLTSTTVSRRRQLIGSSQEHKQQQQLIDLSHTSPKCSSLSPPPSKKMEPSAVPKGEEQNQSVSELQPQRQAKTTKRNATAEQASSASSSSESQKESNKLAKLRQNAQSPELPLRSVKMEDVLEKMDLTGANTTELQQSEGIVAKEELKSADRCLIAADLSMTDENMSSIQNDEKCVAVRRPIKIKIAFGEGTLRKHEDIDGLNKKKKDKKKSKKRKHHGDHRHHHHHHDSKQHQVEVETNEIIAECSKKVNEIENVDDNKCEEFVASTYDDPSHSRILMRISRKKNHSNTVSPTPPQQNQQQQKQQQQQVVIPANHNRSSELKASNLIHGNDEQPRIPKLKIRIGKSNDREHHDASQIAERQTDVSKKATRAVINFFDKEHSRELNISPDVTLSRNTSLPNIIAEPCSLSSATATTTAVQFSPQSEASDEEAERRLRAQTDKVLNQLSGWSGGGAGGGSGGYETEAARGGSSGGVDTNVAACLGRGAHLAGGRIGTRTEIGTRVSADIQLPMISRQQAPNQMCSQMNRLQNMVNNFGHSQQVQQQQQRCTAAATTVAIPSAAAAAVVAQRTIRERDQEPFARLVGRSPLLKPSANALINNPLAAFNTAAVSQWLSSQKAVFGVNMSNTMQAATSSSSSSSTHQHRAQQHYNNTLAALSQSQQSQASASSLSHLQSFLSSTASSSSSSGNSLSHQQFQQQQQQQPPYRQYPQRHPDSSLQLPGIAGIDSCHIPNARRNNFNSGNIR</sequence>
<organism evidence="5">
    <name type="scientific">Anisakis simplex</name>
    <name type="common">Herring worm</name>
    <dbReference type="NCBI Taxonomy" id="6269"/>
    <lineage>
        <taxon>Eukaryota</taxon>
        <taxon>Metazoa</taxon>
        <taxon>Ecdysozoa</taxon>
        <taxon>Nematoda</taxon>
        <taxon>Chromadorea</taxon>
        <taxon>Rhabditida</taxon>
        <taxon>Spirurina</taxon>
        <taxon>Ascaridomorpha</taxon>
        <taxon>Ascaridoidea</taxon>
        <taxon>Anisakidae</taxon>
        <taxon>Anisakis</taxon>
        <taxon>Anisakis simplex complex</taxon>
    </lineage>
</organism>
<feature type="compositionally biased region" description="Low complexity" evidence="1">
    <location>
        <begin position="74"/>
        <end position="88"/>
    </location>
</feature>